<sequence>MSFPNDYYVIKHLRSNKIVSRHVVEDRSLLPKRVLVLPDGVADIHNLQWLFESLGSGNYHLSNRGGTASVINDNIYGNILPSQGNDVWQFRPGPGSNVYQIINSDGVNWTVPNTDDFSQVATSPSPDFFVITPCLE</sequence>
<dbReference type="Proteomes" id="UP000076532">
    <property type="component" value="Unassembled WGS sequence"/>
</dbReference>
<evidence type="ECO:0000313" key="2">
    <source>
        <dbReference type="Proteomes" id="UP000076532"/>
    </source>
</evidence>
<dbReference type="Pfam" id="PF16850">
    <property type="entry name" value="Inhibitor_I66"/>
    <property type="match status" value="1"/>
</dbReference>
<dbReference type="AlphaFoldDB" id="A0A166QGE5"/>
<protein>
    <recommendedName>
        <fullName evidence="3">Ricin B lectin domain-containing protein</fullName>
    </recommendedName>
</protein>
<dbReference type="OrthoDB" id="3439489at2759"/>
<gene>
    <name evidence="1" type="ORF">FIBSPDRAFT_853722</name>
</gene>
<dbReference type="Gene3D" id="2.80.10.50">
    <property type="match status" value="1"/>
</dbReference>
<reference evidence="1 2" key="1">
    <citation type="journal article" date="2016" name="Mol. Biol. Evol.">
        <title>Comparative Genomics of Early-Diverging Mushroom-Forming Fungi Provides Insights into the Origins of Lignocellulose Decay Capabilities.</title>
        <authorList>
            <person name="Nagy L.G."/>
            <person name="Riley R."/>
            <person name="Tritt A."/>
            <person name="Adam C."/>
            <person name="Daum C."/>
            <person name="Floudas D."/>
            <person name="Sun H."/>
            <person name="Yadav J.S."/>
            <person name="Pangilinan J."/>
            <person name="Larsson K.H."/>
            <person name="Matsuura K."/>
            <person name="Barry K."/>
            <person name="Labutti K."/>
            <person name="Kuo R."/>
            <person name="Ohm R.A."/>
            <person name="Bhattacharya S.S."/>
            <person name="Shirouzu T."/>
            <person name="Yoshinaga Y."/>
            <person name="Martin F.M."/>
            <person name="Grigoriev I.V."/>
            <person name="Hibbett D.S."/>
        </authorList>
    </citation>
    <scope>NUCLEOTIDE SEQUENCE [LARGE SCALE GENOMIC DNA]</scope>
    <source>
        <strain evidence="1 2">CBS 109695</strain>
    </source>
</reference>
<proteinExistence type="predicted"/>
<dbReference type="STRING" id="436010.A0A166QGE5"/>
<dbReference type="InterPro" id="IPR031755">
    <property type="entry name" value="Inhibitor_I66"/>
</dbReference>
<dbReference type="EMBL" id="KV417510">
    <property type="protein sequence ID" value="KZP27121.1"/>
    <property type="molecule type" value="Genomic_DNA"/>
</dbReference>
<evidence type="ECO:0008006" key="3">
    <source>
        <dbReference type="Google" id="ProtNLM"/>
    </source>
</evidence>
<evidence type="ECO:0000313" key="1">
    <source>
        <dbReference type="EMBL" id="KZP27121.1"/>
    </source>
</evidence>
<keyword evidence="2" id="KW-1185">Reference proteome</keyword>
<name>A0A166QGE5_9AGAM</name>
<organism evidence="1 2">
    <name type="scientific">Athelia psychrophila</name>
    <dbReference type="NCBI Taxonomy" id="1759441"/>
    <lineage>
        <taxon>Eukaryota</taxon>
        <taxon>Fungi</taxon>
        <taxon>Dikarya</taxon>
        <taxon>Basidiomycota</taxon>
        <taxon>Agaricomycotina</taxon>
        <taxon>Agaricomycetes</taxon>
        <taxon>Agaricomycetidae</taxon>
        <taxon>Atheliales</taxon>
        <taxon>Atheliaceae</taxon>
        <taxon>Athelia</taxon>
    </lineage>
</organism>
<accession>A0A166QGE5</accession>
<dbReference type="GO" id="GO:0004867">
    <property type="term" value="F:serine-type endopeptidase inhibitor activity"/>
    <property type="evidence" value="ECO:0007669"/>
    <property type="project" value="InterPro"/>
</dbReference>